<keyword evidence="3" id="KW-1185">Reference proteome</keyword>
<protein>
    <submittedName>
        <fullName evidence="2">Peptidyl-prolyl cis-trans isomerase CWC27 like protein</fullName>
    </submittedName>
</protein>
<organism evidence="2 3">
    <name type="scientific">Eufriesea mexicana</name>
    <dbReference type="NCBI Taxonomy" id="516756"/>
    <lineage>
        <taxon>Eukaryota</taxon>
        <taxon>Metazoa</taxon>
        <taxon>Ecdysozoa</taxon>
        <taxon>Arthropoda</taxon>
        <taxon>Hexapoda</taxon>
        <taxon>Insecta</taxon>
        <taxon>Pterygota</taxon>
        <taxon>Neoptera</taxon>
        <taxon>Endopterygota</taxon>
        <taxon>Hymenoptera</taxon>
        <taxon>Apocrita</taxon>
        <taxon>Aculeata</taxon>
        <taxon>Apoidea</taxon>
        <taxon>Anthophila</taxon>
        <taxon>Apidae</taxon>
        <taxon>Eufriesea</taxon>
    </lineage>
</organism>
<proteinExistence type="predicted"/>
<evidence type="ECO:0000313" key="3">
    <source>
        <dbReference type="Proteomes" id="UP000250275"/>
    </source>
</evidence>
<feature type="region of interest" description="Disordered" evidence="1">
    <location>
        <begin position="473"/>
        <end position="493"/>
    </location>
</feature>
<gene>
    <name evidence="2" type="ORF">WN48_00031</name>
</gene>
<dbReference type="AlphaFoldDB" id="A0A310SH21"/>
<keyword evidence="2" id="KW-0413">Isomerase</keyword>
<evidence type="ECO:0000313" key="2">
    <source>
        <dbReference type="EMBL" id="OAD61977.1"/>
    </source>
</evidence>
<name>A0A310SH21_9HYME</name>
<feature type="compositionally biased region" description="Polar residues" evidence="1">
    <location>
        <begin position="173"/>
        <end position="182"/>
    </location>
</feature>
<feature type="compositionally biased region" description="Basic and acidic residues" evidence="1">
    <location>
        <begin position="196"/>
        <end position="205"/>
    </location>
</feature>
<accession>A0A310SH21</accession>
<evidence type="ECO:0000256" key="1">
    <source>
        <dbReference type="SAM" id="MobiDB-lite"/>
    </source>
</evidence>
<sequence length="538" mass="61469">MLKLEESLVDENDRPFYPPRLIETIILNNPFSDITPRMIVQENEEVNDSSKTKTAAVNDFNLLSFGEGAEEDEEESVIFNKKFNGKGNSACDHLTDPKLSSQPAVEPPGLANKKRKEDHSIIHILLVFWIFHVHGVPLEHTQQEIESHINYPHWFLRNWRHRVERNINEDQQIALTPLSSPTDSDHSEVTSSRRKNLSEDSHSDSDSDNTLESTSDSEKDSVNTSENTSDSEKDSDNTSENSSDNEKDSADTNSTDETESSNNDSSDENLSNQDSSDQNSSDQNSSNVSSSNENTIQGSRSRKRSILWWDSGNESESAEQEFKDFLKNALKRKTNYNVIKRMLQNYKLSKKQNSSKMVIYYNRLYRWNRARYFEWKRKLEQKTRLLKEKENLNMEKLRNICNLSKETDKEVQEDRIKECIRECIATNEKFNITTDLSIELASSSQSSDSDVTLTESTTQTSLSISVNATVQTNNSISTNETSSDRGNVQTGEVSRRGRPVLRLVQCFFVNYQQNADSVNIKKRNATHIAVFTILSLLI</sequence>
<dbReference type="GO" id="GO:0016853">
    <property type="term" value="F:isomerase activity"/>
    <property type="evidence" value="ECO:0007669"/>
    <property type="project" value="UniProtKB-KW"/>
</dbReference>
<dbReference type="Proteomes" id="UP000250275">
    <property type="component" value="Unassembled WGS sequence"/>
</dbReference>
<dbReference type="EMBL" id="KQ760085">
    <property type="protein sequence ID" value="OAD61977.1"/>
    <property type="molecule type" value="Genomic_DNA"/>
</dbReference>
<reference evidence="2 3" key="1">
    <citation type="submission" date="2015-07" db="EMBL/GenBank/DDBJ databases">
        <title>The genome of Eufriesea mexicana.</title>
        <authorList>
            <person name="Pan H."/>
            <person name="Kapheim K."/>
        </authorList>
    </citation>
    <scope>NUCLEOTIDE SEQUENCE [LARGE SCALE GENOMIC DNA]</scope>
    <source>
        <strain evidence="2">0111107269</strain>
        <tissue evidence="2">Whole body</tissue>
    </source>
</reference>
<feature type="compositionally biased region" description="Low complexity" evidence="1">
    <location>
        <begin position="260"/>
        <end position="295"/>
    </location>
</feature>
<feature type="region of interest" description="Disordered" evidence="1">
    <location>
        <begin position="173"/>
        <end position="302"/>
    </location>
</feature>
<feature type="region of interest" description="Disordered" evidence="1">
    <location>
        <begin position="92"/>
        <end position="114"/>
    </location>
</feature>